<keyword evidence="1" id="KW-1133">Transmembrane helix</keyword>
<evidence type="ECO:0008006" key="4">
    <source>
        <dbReference type="Google" id="ProtNLM"/>
    </source>
</evidence>
<feature type="transmembrane region" description="Helical" evidence="1">
    <location>
        <begin position="12"/>
        <end position="33"/>
    </location>
</feature>
<accession>A0A5B9EK29</accession>
<dbReference type="GO" id="GO:0020037">
    <property type="term" value="F:heme binding"/>
    <property type="evidence" value="ECO:0007669"/>
    <property type="project" value="InterPro"/>
</dbReference>
<dbReference type="EMBL" id="CP042806">
    <property type="protein sequence ID" value="QEE31445.1"/>
    <property type="molecule type" value="Genomic_DNA"/>
</dbReference>
<keyword evidence="1" id="KW-0472">Membrane</keyword>
<dbReference type="SUPFAM" id="SSF46626">
    <property type="entry name" value="Cytochrome c"/>
    <property type="match status" value="2"/>
</dbReference>
<protein>
    <recommendedName>
        <fullName evidence="4">Cytochrome c domain-containing protein</fullName>
    </recommendedName>
</protein>
<proteinExistence type="predicted"/>
<evidence type="ECO:0000313" key="2">
    <source>
        <dbReference type="EMBL" id="QEE31445.1"/>
    </source>
</evidence>
<evidence type="ECO:0000256" key="1">
    <source>
        <dbReference type="SAM" id="Phobius"/>
    </source>
</evidence>
<dbReference type="InterPro" id="IPR036909">
    <property type="entry name" value="Cyt_c-like_dom_sf"/>
</dbReference>
<name>A0A5B9EK29_9BACT</name>
<dbReference type="AlphaFoldDB" id="A0A5B9EK29"/>
<dbReference type="OrthoDB" id="9805202at2"/>
<keyword evidence="1" id="KW-0812">Transmembrane</keyword>
<gene>
    <name evidence="2" type="ORF">FTW19_18735</name>
</gene>
<organism evidence="2 3">
    <name type="scientific">Terriglobus albidus</name>
    <dbReference type="NCBI Taxonomy" id="1592106"/>
    <lineage>
        <taxon>Bacteria</taxon>
        <taxon>Pseudomonadati</taxon>
        <taxon>Acidobacteriota</taxon>
        <taxon>Terriglobia</taxon>
        <taxon>Terriglobales</taxon>
        <taxon>Acidobacteriaceae</taxon>
        <taxon>Terriglobus</taxon>
    </lineage>
</organism>
<dbReference type="GO" id="GO:0009055">
    <property type="term" value="F:electron transfer activity"/>
    <property type="evidence" value="ECO:0007669"/>
    <property type="project" value="InterPro"/>
</dbReference>
<dbReference type="Proteomes" id="UP000321820">
    <property type="component" value="Chromosome"/>
</dbReference>
<dbReference type="KEGG" id="talb:FTW19_18735"/>
<evidence type="ECO:0000313" key="3">
    <source>
        <dbReference type="Proteomes" id="UP000321820"/>
    </source>
</evidence>
<reference evidence="2 3" key="1">
    <citation type="submission" date="2019-08" db="EMBL/GenBank/DDBJ databases">
        <title>Complete genome sequence of Terriglobus albidus strain ORNL.</title>
        <authorList>
            <person name="Podar M."/>
        </authorList>
    </citation>
    <scope>NUCLEOTIDE SEQUENCE [LARGE SCALE GENOMIC DNA]</scope>
    <source>
        <strain evidence="2 3">ORNL</strain>
    </source>
</reference>
<sequence length="834" mass="92648">MEPRRSIWRTILLSLVALVAIALVVVVSAFFAFTRSKTGKLKDEAAQAGRAPESFKAADDDYFHDMDGGIKLSAEEIKGRNNWIVWSGGNDRFWDVISVKSFGALDFLKTISDHPALKGTRDNRWAYFGLINEPCFQKATGPDPNRFGLWLDVRDPNCPADPYADEKKYPGVQIGARGKTVEVGSYYGYPTGIVGLRLFPNPAFDEEAKRHWDANRYYTDPSYYNDPKLVRPYRVGMSCGFCHVGPNPLKPPADTNNPKWENLSSLVGAQYFWIDRIFRWDGDHTSFVYQLFHTSRPGSLDTSLVSTDNINNPRTMNAVYGLKARLEQGSRWGKETLAGGGLNNKQFNDVLPPGNELTKFFQAPDIVYTPHVLKDGADSVGALGALNRVYLNIGMFSEEWLQHFNALIGGKKVTPIEIAVARKNSSYWVANEQQTPYLALFMLKSSDAHHLADAPGGAVYLTKDKAVLTRGKEVFAERCARCHSSKLPETPNAVSLQGCAGKNYLDCWNKYWAWTKTPEFKKAMRDIVLRDDFLDNNFLSTDARIPVTLLKTNACSPLATNGLGGNIWDNFTSQSYKDLPSVGSIDVQDPYTGKTSSYQMPAGGRGYTRVPSLISVWSTAPFLLNNTVGNNSNYYRIGPSPDPGVDERMKEFNDAIHQLLWPETREKDSVLPDKLAGTVDRTTQRSYLTAGAGYLPEPFSSHPEVAHALAPWLFGKDGIQLGPIPAGTPVSLLANLNLMSDSSSSWGRFEHNLQAIRLVLKIKSDLKKIGDGASDAEINHIFANVEPDLIRLNKCPDFVVNKGHYFGTDMLTGEGEPGLSDDDKRALIEFLKTF</sequence>
<keyword evidence="3" id="KW-1185">Reference proteome</keyword>